<dbReference type="InterPro" id="IPR011598">
    <property type="entry name" value="bHLH_dom"/>
</dbReference>
<organism evidence="2 3">
    <name type="scientific">Babjeviella inositovora NRRL Y-12698</name>
    <dbReference type="NCBI Taxonomy" id="984486"/>
    <lineage>
        <taxon>Eukaryota</taxon>
        <taxon>Fungi</taxon>
        <taxon>Dikarya</taxon>
        <taxon>Ascomycota</taxon>
        <taxon>Saccharomycotina</taxon>
        <taxon>Pichiomycetes</taxon>
        <taxon>Serinales incertae sedis</taxon>
        <taxon>Babjeviella</taxon>
    </lineage>
</organism>
<dbReference type="AlphaFoldDB" id="A0A1E3QR42"/>
<reference evidence="3" key="1">
    <citation type="submission" date="2016-05" db="EMBL/GenBank/DDBJ databases">
        <title>Comparative genomics of biotechnologically important yeasts.</title>
        <authorList>
            <consortium name="DOE Joint Genome Institute"/>
            <person name="Riley R."/>
            <person name="Haridas S."/>
            <person name="Wolfe K.H."/>
            <person name="Lopes M.R."/>
            <person name="Hittinger C.T."/>
            <person name="Goker M."/>
            <person name="Salamov A."/>
            <person name="Wisecaver J."/>
            <person name="Long T.M."/>
            <person name="Aerts A.L."/>
            <person name="Barry K."/>
            <person name="Choi C."/>
            <person name="Clum A."/>
            <person name="Coughlan A.Y."/>
            <person name="Deshpande S."/>
            <person name="Douglass A.P."/>
            <person name="Hanson S.J."/>
            <person name="Klenk H.-P."/>
            <person name="Labutti K."/>
            <person name="Lapidus A."/>
            <person name="Lindquist E."/>
            <person name="Lipzen A."/>
            <person name="Meier-Kolthoff J.P."/>
            <person name="Ohm R.A."/>
            <person name="Otillar R.P."/>
            <person name="Pangilinan J."/>
            <person name="Peng Y."/>
            <person name="Rokas A."/>
            <person name="Rosa C.A."/>
            <person name="Scheuner C."/>
            <person name="Sibirny A.A."/>
            <person name="Slot J.C."/>
            <person name="Stielow J.B."/>
            <person name="Sun H."/>
            <person name="Kurtzman C.P."/>
            <person name="Blackwell M."/>
            <person name="Grigoriev I.V."/>
            <person name="Jeffries T.W."/>
        </authorList>
    </citation>
    <scope>NUCLEOTIDE SEQUENCE [LARGE SCALE GENOMIC DNA]</scope>
    <source>
        <strain evidence="3">NRRL Y-12698</strain>
    </source>
</reference>
<dbReference type="Pfam" id="PF00010">
    <property type="entry name" value="HLH"/>
    <property type="match status" value="1"/>
</dbReference>
<dbReference type="InterPro" id="IPR036638">
    <property type="entry name" value="HLH_DNA-bd_sf"/>
</dbReference>
<gene>
    <name evidence="2" type="ORF">BABINDRAFT_21863</name>
</gene>
<dbReference type="STRING" id="984486.A0A1E3QR42"/>
<evidence type="ECO:0000313" key="2">
    <source>
        <dbReference type="EMBL" id="ODQ80108.1"/>
    </source>
</evidence>
<dbReference type="EMBL" id="KV454430">
    <property type="protein sequence ID" value="ODQ80108.1"/>
    <property type="molecule type" value="Genomic_DNA"/>
</dbReference>
<dbReference type="SUPFAM" id="SSF47459">
    <property type="entry name" value="HLH, helix-loop-helix DNA-binding domain"/>
    <property type="match status" value="1"/>
</dbReference>
<dbReference type="OrthoDB" id="2133190at2759"/>
<protein>
    <recommendedName>
        <fullName evidence="1">BHLH domain-containing protein</fullName>
    </recommendedName>
</protein>
<evidence type="ECO:0000313" key="3">
    <source>
        <dbReference type="Proteomes" id="UP000094336"/>
    </source>
</evidence>
<dbReference type="PROSITE" id="PS50888">
    <property type="entry name" value="BHLH"/>
    <property type="match status" value="1"/>
</dbReference>
<dbReference type="GeneID" id="30149127"/>
<dbReference type="PANTHER" id="PTHR47336">
    <property type="entry name" value="TRANSCRIPTION FACTOR HMS1-RELATED"/>
    <property type="match status" value="1"/>
</dbReference>
<sequence>KSSHNVIEKRYRNNINDKINYLRDSVPTLRYLVIKQEAEEEYQQQHRNASIDTTNAGMEPDINLEGLKPAKKLNKATILTKSIEYIKHLEEKNQRLAAENDSL</sequence>
<feature type="domain" description="BHLH" evidence="1">
    <location>
        <begin position="1"/>
        <end position="89"/>
    </location>
</feature>
<proteinExistence type="predicted"/>
<keyword evidence="3" id="KW-1185">Reference proteome</keyword>
<name>A0A1E3QR42_9ASCO</name>
<feature type="non-terminal residue" evidence="2">
    <location>
        <position position="103"/>
    </location>
</feature>
<dbReference type="RefSeq" id="XP_018985436.1">
    <property type="nucleotide sequence ID" value="XM_019131274.1"/>
</dbReference>
<dbReference type="SMART" id="SM00353">
    <property type="entry name" value="HLH"/>
    <property type="match status" value="1"/>
</dbReference>
<dbReference type="GO" id="GO:0046983">
    <property type="term" value="F:protein dimerization activity"/>
    <property type="evidence" value="ECO:0007669"/>
    <property type="project" value="InterPro"/>
</dbReference>
<accession>A0A1E3QR42</accession>
<dbReference type="InterPro" id="IPR052099">
    <property type="entry name" value="Regulatory_TF_Diverse"/>
</dbReference>
<evidence type="ECO:0000259" key="1">
    <source>
        <dbReference type="PROSITE" id="PS50888"/>
    </source>
</evidence>
<dbReference type="Proteomes" id="UP000094336">
    <property type="component" value="Unassembled WGS sequence"/>
</dbReference>
<feature type="non-terminal residue" evidence="2">
    <location>
        <position position="1"/>
    </location>
</feature>
<dbReference type="Gene3D" id="4.10.280.10">
    <property type="entry name" value="Helix-loop-helix DNA-binding domain"/>
    <property type="match status" value="1"/>
</dbReference>
<dbReference type="PANTHER" id="PTHR47336:SF2">
    <property type="entry name" value="TRANSCRIPTION FACTOR HMS1-RELATED"/>
    <property type="match status" value="1"/>
</dbReference>